<evidence type="ECO:0000256" key="1">
    <source>
        <dbReference type="ARBA" id="ARBA00004651"/>
    </source>
</evidence>
<evidence type="ECO:0000256" key="7">
    <source>
        <dbReference type="ARBA" id="ARBA00023136"/>
    </source>
</evidence>
<evidence type="ECO:0000313" key="11">
    <source>
        <dbReference type="EMBL" id="MFD1397897.1"/>
    </source>
</evidence>
<dbReference type="InterPro" id="IPR051088">
    <property type="entry name" value="PTS_Sugar-EIIC/EIIB"/>
</dbReference>
<feature type="domain" description="PTS EIIC type-3" evidence="10">
    <location>
        <begin position="5"/>
        <end position="419"/>
    </location>
</feature>
<dbReference type="PIRSF" id="PIRSF006351">
    <property type="entry name" value="PTS_EIIC-Cellobiose"/>
    <property type="match status" value="1"/>
</dbReference>
<protein>
    <recommendedName>
        <fullName evidence="8">Permease IIC component</fullName>
    </recommendedName>
</protein>
<feature type="transmembrane region" description="Helical" evidence="9">
    <location>
        <begin position="69"/>
        <end position="90"/>
    </location>
</feature>
<reference evidence="12" key="1">
    <citation type="journal article" date="2019" name="Int. J. Syst. Evol. Microbiol.">
        <title>The Global Catalogue of Microorganisms (GCM) 10K type strain sequencing project: providing services to taxonomists for standard genome sequencing and annotation.</title>
        <authorList>
            <consortium name="The Broad Institute Genomics Platform"/>
            <consortium name="The Broad Institute Genome Sequencing Center for Infectious Disease"/>
            <person name="Wu L."/>
            <person name="Ma J."/>
        </authorList>
    </citation>
    <scope>NUCLEOTIDE SEQUENCE [LARGE SCALE GENOMIC DNA]</scope>
    <source>
        <strain evidence="12">CCM 9110</strain>
    </source>
</reference>
<feature type="transmembrane region" description="Helical" evidence="9">
    <location>
        <begin position="102"/>
        <end position="121"/>
    </location>
</feature>
<dbReference type="Proteomes" id="UP001597199">
    <property type="component" value="Unassembled WGS sequence"/>
</dbReference>
<feature type="transmembrane region" description="Helical" evidence="9">
    <location>
        <begin position="181"/>
        <end position="202"/>
    </location>
</feature>
<feature type="transmembrane region" description="Helical" evidence="9">
    <location>
        <begin position="208"/>
        <end position="229"/>
    </location>
</feature>
<accession>A0ABW4BFN9</accession>
<feature type="transmembrane region" description="Helical" evidence="9">
    <location>
        <begin position="348"/>
        <end position="381"/>
    </location>
</feature>
<dbReference type="PANTHER" id="PTHR33989:SF10">
    <property type="entry name" value="PERMEASE IIC COMPONENT"/>
    <property type="match status" value="1"/>
</dbReference>
<keyword evidence="7 8" id="KW-0472">Membrane</keyword>
<dbReference type="Pfam" id="PF02378">
    <property type="entry name" value="PTS_EIIC"/>
    <property type="match status" value="1"/>
</dbReference>
<dbReference type="RefSeq" id="WP_204119018.1">
    <property type="nucleotide sequence ID" value="NZ_BOLV01000010.1"/>
</dbReference>
<comment type="subcellular location">
    <subcellularLocation>
        <location evidence="1">Cell membrane</location>
        <topology evidence="1">Multi-pass membrane protein</topology>
    </subcellularLocation>
</comment>
<evidence type="ECO:0000313" key="12">
    <source>
        <dbReference type="Proteomes" id="UP001597199"/>
    </source>
</evidence>
<comment type="caution">
    <text evidence="11">The sequence shown here is derived from an EMBL/GenBank/DDBJ whole genome shotgun (WGS) entry which is preliminary data.</text>
</comment>
<dbReference type="PANTHER" id="PTHR33989">
    <property type="match status" value="1"/>
</dbReference>
<proteinExistence type="predicted"/>
<feature type="transmembrane region" description="Helical" evidence="9">
    <location>
        <begin position="28"/>
        <end position="49"/>
    </location>
</feature>
<evidence type="ECO:0000256" key="9">
    <source>
        <dbReference type="SAM" id="Phobius"/>
    </source>
</evidence>
<organism evidence="11 12">
    <name type="scientific">Lacticaseibacillus suilingensis</name>
    <dbReference type="NCBI Taxonomy" id="2799577"/>
    <lineage>
        <taxon>Bacteria</taxon>
        <taxon>Bacillati</taxon>
        <taxon>Bacillota</taxon>
        <taxon>Bacilli</taxon>
        <taxon>Lactobacillales</taxon>
        <taxon>Lactobacillaceae</taxon>
        <taxon>Lacticaseibacillus</taxon>
    </lineage>
</organism>
<keyword evidence="2 8" id="KW-0813">Transport</keyword>
<evidence type="ECO:0000256" key="6">
    <source>
        <dbReference type="ARBA" id="ARBA00022989"/>
    </source>
</evidence>
<evidence type="ECO:0000259" key="10">
    <source>
        <dbReference type="PROSITE" id="PS51105"/>
    </source>
</evidence>
<evidence type="ECO:0000256" key="3">
    <source>
        <dbReference type="ARBA" id="ARBA00022475"/>
    </source>
</evidence>
<dbReference type="InterPro" id="IPR004501">
    <property type="entry name" value="PTS_EIIC_3"/>
</dbReference>
<keyword evidence="6 9" id="KW-1133">Transmembrane helix</keyword>
<evidence type="ECO:0000256" key="2">
    <source>
        <dbReference type="ARBA" id="ARBA00022448"/>
    </source>
</evidence>
<evidence type="ECO:0000256" key="4">
    <source>
        <dbReference type="ARBA" id="ARBA00022597"/>
    </source>
</evidence>
<feature type="transmembrane region" description="Helical" evidence="9">
    <location>
        <begin position="401"/>
        <end position="422"/>
    </location>
</feature>
<evidence type="ECO:0000256" key="5">
    <source>
        <dbReference type="ARBA" id="ARBA00022692"/>
    </source>
</evidence>
<name>A0ABW4BFN9_9LACO</name>
<feature type="transmembrane region" description="Helical" evidence="9">
    <location>
        <begin position="141"/>
        <end position="160"/>
    </location>
</feature>
<keyword evidence="4 8" id="KW-0762">Sugar transport</keyword>
<sequence length="442" mass="46913">MNNKFVEWIAQASGKVGTNKFILAIRDAFADTIPITITAAFFLLINNVLLEPTTGLLRNMPGHEIITNIGIQAYNGTFGILALIITFLIACRLAKSMGSKDGVTEGVIALASYVSLVPNSVPVISNAGKTVQASSVLTQDYSSASGMMVSLLTGIFATLIMMRLQKSDKLKIHMPDSVPPAVGNSFSALFPGMITVGFFAAIEGILNTTTGLTVSAIIIKILQAPLVTGFQSLPGILFYVLLSTFVFTIGIHGADVFGSIAGPVLLASLQQNIDAIHAGQAAPNIVTQPFLDAYVYMGGGGTMIALVIALLIFSKRPDERAILKIGGVPNIFNISEPIMFGLPVVFNLTYAIPFCIAPLVSTIIAYVCTALHLINATYILIPWVTPPIISGYLATGGDIRAAIMQVVIIAVDTLIYMPFVFASNHQYALKAQEEAPADDTAK</sequence>
<evidence type="ECO:0000256" key="8">
    <source>
        <dbReference type="PIRNR" id="PIRNR006351"/>
    </source>
</evidence>
<gene>
    <name evidence="11" type="ORF">ACFQ41_01075</name>
</gene>
<comment type="function">
    <text evidence="8">The phosphoenolpyruvate-dependent sugar phosphotransferase system (PTS), a major carbohydrate active -transport system, catalyzes the phosphorylation of incoming sugar substrates concomitant with their translocation across the cell membrane.</text>
</comment>
<dbReference type="PROSITE" id="PS51105">
    <property type="entry name" value="PTS_EIIC_TYPE_3"/>
    <property type="match status" value="1"/>
</dbReference>
<keyword evidence="3 8" id="KW-1003">Cell membrane</keyword>
<dbReference type="InterPro" id="IPR004796">
    <property type="entry name" value="PTS_IIC_cello"/>
</dbReference>
<dbReference type="NCBIfam" id="TIGR00410">
    <property type="entry name" value="lacE"/>
    <property type="match status" value="1"/>
</dbReference>
<keyword evidence="5 9" id="KW-0812">Transmembrane</keyword>
<feature type="transmembrane region" description="Helical" evidence="9">
    <location>
        <begin position="293"/>
        <end position="313"/>
    </location>
</feature>
<keyword evidence="12" id="KW-1185">Reference proteome</keyword>
<dbReference type="InterPro" id="IPR003352">
    <property type="entry name" value="PTS_EIIC"/>
</dbReference>
<dbReference type="EMBL" id="JBHTOA010000011">
    <property type="protein sequence ID" value="MFD1397897.1"/>
    <property type="molecule type" value="Genomic_DNA"/>
</dbReference>